<dbReference type="AlphaFoldDB" id="W7F3G4"/>
<feature type="region of interest" description="Disordered" evidence="1">
    <location>
        <begin position="64"/>
        <end position="102"/>
    </location>
</feature>
<protein>
    <submittedName>
        <fullName evidence="2">Uncharacterized protein</fullName>
    </submittedName>
</protein>
<gene>
    <name evidence="2" type="ORF">COCVIDRAFT_12879</name>
</gene>
<dbReference type="GeneID" id="26251229"/>
<organism evidence="2 3">
    <name type="scientific">Bipolaris victoriae (strain FI3)</name>
    <name type="common">Victoria blight of oats agent</name>
    <name type="synonym">Cochliobolus victoriae</name>
    <dbReference type="NCBI Taxonomy" id="930091"/>
    <lineage>
        <taxon>Eukaryota</taxon>
        <taxon>Fungi</taxon>
        <taxon>Dikarya</taxon>
        <taxon>Ascomycota</taxon>
        <taxon>Pezizomycotina</taxon>
        <taxon>Dothideomycetes</taxon>
        <taxon>Pleosporomycetidae</taxon>
        <taxon>Pleosporales</taxon>
        <taxon>Pleosporineae</taxon>
        <taxon>Pleosporaceae</taxon>
        <taxon>Bipolaris</taxon>
    </lineage>
</organism>
<dbReference type="Proteomes" id="UP000054337">
    <property type="component" value="Unassembled WGS sequence"/>
</dbReference>
<dbReference type="EMBL" id="KI968703">
    <property type="protein sequence ID" value="EUN30727.1"/>
    <property type="molecule type" value="Genomic_DNA"/>
</dbReference>
<sequence>MNTTTTALKQIVSLPFSLLAALPRPTFSYVPTAHIKLKADSIAMVVLVLARHVWMYVQGWRDSGLRRRKGGKGGGVGNGKGKKGRGRGKARGKGKDVRGGRRAGTVVKGRYTLVLRHKNDSNRG</sequence>
<evidence type="ECO:0000313" key="2">
    <source>
        <dbReference type="EMBL" id="EUN30727.1"/>
    </source>
</evidence>
<reference evidence="2 3" key="1">
    <citation type="journal article" date="2013" name="PLoS Genet.">
        <title>Comparative genome structure, secondary metabolite, and effector coding capacity across Cochliobolus pathogens.</title>
        <authorList>
            <person name="Condon B.J."/>
            <person name="Leng Y."/>
            <person name="Wu D."/>
            <person name="Bushley K.E."/>
            <person name="Ohm R.A."/>
            <person name="Otillar R."/>
            <person name="Martin J."/>
            <person name="Schackwitz W."/>
            <person name="Grimwood J."/>
            <person name="MohdZainudin N."/>
            <person name="Xue C."/>
            <person name="Wang R."/>
            <person name="Manning V.A."/>
            <person name="Dhillon B."/>
            <person name="Tu Z.J."/>
            <person name="Steffenson B.J."/>
            <person name="Salamov A."/>
            <person name="Sun H."/>
            <person name="Lowry S."/>
            <person name="LaButti K."/>
            <person name="Han J."/>
            <person name="Copeland A."/>
            <person name="Lindquist E."/>
            <person name="Barry K."/>
            <person name="Schmutz J."/>
            <person name="Baker S.E."/>
            <person name="Ciuffetti L.M."/>
            <person name="Grigoriev I.V."/>
            <person name="Zhong S."/>
            <person name="Turgeon B.G."/>
        </authorList>
    </citation>
    <scope>NUCLEOTIDE SEQUENCE [LARGE SCALE GENOMIC DNA]</scope>
    <source>
        <strain evidence="2 3">FI3</strain>
    </source>
</reference>
<dbReference type="HOGENOM" id="CLU_2003502_0_0_1"/>
<evidence type="ECO:0000256" key="1">
    <source>
        <dbReference type="SAM" id="MobiDB-lite"/>
    </source>
</evidence>
<keyword evidence="3" id="KW-1185">Reference proteome</keyword>
<evidence type="ECO:0000313" key="3">
    <source>
        <dbReference type="Proteomes" id="UP000054337"/>
    </source>
</evidence>
<dbReference type="RefSeq" id="XP_014560269.1">
    <property type="nucleotide sequence ID" value="XM_014704783.1"/>
</dbReference>
<feature type="compositionally biased region" description="Basic residues" evidence="1">
    <location>
        <begin position="80"/>
        <end position="92"/>
    </location>
</feature>
<name>W7F3G4_BIPV3</name>
<accession>W7F3G4</accession>
<proteinExistence type="predicted"/>